<proteinExistence type="predicted"/>
<dbReference type="OrthoDB" id="7824597at2"/>
<evidence type="ECO:0000313" key="2">
    <source>
        <dbReference type="Proteomes" id="UP000192455"/>
    </source>
</evidence>
<dbReference type="Proteomes" id="UP000192455">
    <property type="component" value="Unassembled WGS sequence"/>
</dbReference>
<dbReference type="RefSeq" id="WP_076648804.1">
    <property type="nucleotide sequence ID" value="NZ_FTPS01000001.1"/>
</dbReference>
<organism evidence="1 2">
    <name type="scientific">Pontibaca methylaminivorans</name>
    <dbReference type="NCBI Taxonomy" id="515897"/>
    <lineage>
        <taxon>Bacteria</taxon>
        <taxon>Pseudomonadati</taxon>
        <taxon>Pseudomonadota</taxon>
        <taxon>Alphaproteobacteria</taxon>
        <taxon>Rhodobacterales</taxon>
        <taxon>Roseobacteraceae</taxon>
        <taxon>Pontibaca</taxon>
    </lineage>
</organism>
<dbReference type="Gene3D" id="1.10.3700.10">
    <property type="entry name" value="AGR C 984p-like"/>
    <property type="match status" value="1"/>
</dbReference>
<dbReference type="InterPro" id="IPR023157">
    <property type="entry name" value="AGR-C-984p-like_sf"/>
</dbReference>
<evidence type="ECO:0008006" key="3">
    <source>
        <dbReference type="Google" id="ProtNLM"/>
    </source>
</evidence>
<keyword evidence="2" id="KW-1185">Reference proteome</keyword>
<sequence length="264" mass="29162">MTYQPVIAGTGIAGWKFLQRTYDAQFSAFKKSSAVVRDLDYFKEEIGNITTAADLVGNRRLLSVALSAFGLENDLNNRYFIQKVLEDGTKAEDSLANRLMDGRYNKLSAAFGFGPGESVRTSDPEAMAEIISLYRMERFESAVGNVDDVMRIALFAERELADISAAPISENAKWFTVMGSPPLRKMFETALGLPAAFGKLDIDRQLDTFKDKMARFMGDSSISQFAEPEARERLTTRFLALSQVKSASMAASPAANSLILLRGY</sequence>
<name>A0A1R3WQG1_9RHOB</name>
<dbReference type="Pfam" id="PF06748">
    <property type="entry name" value="DUF1217"/>
    <property type="match status" value="1"/>
</dbReference>
<dbReference type="EMBL" id="FTPS01000001">
    <property type="protein sequence ID" value="SIT80429.1"/>
    <property type="molecule type" value="Genomic_DNA"/>
</dbReference>
<gene>
    <name evidence="1" type="ORF">SAMN05421849_1310</name>
</gene>
<dbReference type="InterPro" id="IPR010626">
    <property type="entry name" value="DUF1217"/>
</dbReference>
<dbReference type="AlphaFoldDB" id="A0A1R3WQG1"/>
<evidence type="ECO:0000313" key="1">
    <source>
        <dbReference type="EMBL" id="SIT80429.1"/>
    </source>
</evidence>
<dbReference type="SUPFAM" id="SSF158837">
    <property type="entry name" value="AGR C 984p-like"/>
    <property type="match status" value="1"/>
</dbReference>
<protein>
    <recommendedName>
        <fullName evidence="3">Flagellar protein</fullName>
    </recommendedName>
</protein>
<accession>A0A1R3WQG1</accession>
<reference evidence="1 2" key="1">
    <citation type="submission" date="2017-01" db="EMBL/GenBank/DDBJ databases">
        <authorList>
            <person name="Mah S.A."/>
            <person name="Swanson W.J."/>
            <person name="Moy G.W."/>
            <person name="Vacquier V.D."/>
        </authorList>
    </citation>
    <scope>NUCLEOTIDE SEQUENCE [LARGE SCALE GENOMIC DNA]</scope>
    <source>
        <strain evidence="1 2">DSM 21219</strain>
    </source>
</reference>
<dbReference type="STRING" id="515897.SAMN05421849_1310"/>